<dbReference type="InterPro" id="IPR036937">
    <property type="entry name" value="Adhesion_dom_fimbrial_sf"/>
</dbReference>
<keyword evidence="3 5" id="KW-0732">Signal</keyword>
<evidence type="ECO:0000256" key="2">
    <source>
        <dbReference type="ARBA" id="ARBA00006671"/>
    </source>
</evidence>
<name>A0A1M7GEB5_9GAMM</name>
<dbReference type="InterPro" id="IPR050263">
    <property type="entry name" value="Bact_Fimbrial_Adh_Pro"/>
</dbReference>
<organism evidence="7 8">
    <name type="scientific">Halomonas cupida</name>
    <dbReference type="NCBI Taxonomy" id="44933"/>
    <lineage>
        <taxon>Bacteria</taxon>
        <taxon>Pseudomonadati</taxon>
        <taxon>Pseudomonadota</taxon>
        <taxon>Gammaproteobacteria</taxon>
        <taxon>Oceanospirillales</taxon>
        <taxon>Halomonadaceae</taxon>
        <taxon>Halomonas</taxon>
    </lineage>
</organism>
<dbReference type="STRING" id="44933.SAMN05660971_02316"/>
<evidence type="ECO:0000256" key="5">
    <source>
        <dbReference type="SAM" id="SignalP"/>
    </source>
</evidence>
<evidence type="ECO:0000313" key="7">
    <source>
        <dbReference type="EMBL" id="SHM14633.1"/>
    </source>
</evidence>
<dbReference type="Pfam" id="PF16970">
    <property type="entry name" value="FimA"/>
    <property type="match status" value="1"/>
</dbReference>
<keyword evidence="9" id="KW-1185">Reference proteome</keyword>
<protein>
    <submittedName>
        <fullName evidence="6">Fimbrial protein</fullName>
    </submittedName>
    <submittedName>
        <fullName evidence="7">Major type 1 subunit fimbrin (Pilin)</fullName>
    </submittedName>
</protein>
<keyword evidence="4" id="KW-0281">Fimbrium</keyword>
<evidence type="ECO:0000256" key="4">
    <source>
        <dbReference type="ARBA" id="ARBA00023263"/>
    </source>
</evidence>
<evidence type="ECO:0000313" key="8">
    <source>
        <dbReference type="Proteomes" id="UP000184123"/>
    </source>
</evidence>
<dbReference type="PANTHER" id="PTHR33420:SF3">
    <property type="entry name" value="FIMBRIAL SUBUNIT ELFA"/>
    <property type="match status" value="1"/>
</dbReference>
<dbReference type="Proteomes" id="UP000184123">
    <property type="component" value="Unassembled WGS sequence"/>
</dbReference>
<accession>A0A1M7GEB5</accession>
<dbReference type="AlphaFoldDB" id="A0A1M7GEB5"/>
<dbReference type="Gene3D" id="2.60.40.1090">
    <property type="entry name" value="Fimbrial-type adhesion domain"/>
    <property type="match status" value="1"/>
</dbReference>
<dbReference type="GO" id="GO:0043709">
    <property type="term" value="P:cell adhesion involved in single-species biofilm formation"/>
    <property type="evidence" value="ECO:0007669"/>
    <property type="project" value="TreeGrafter"/>
</dbReference>
<evidence type="ECO:0000256" key="3">
    <source>
        <dbReference type="ARBA" id="ARBA00022729"/>
    </source>
</evidence>
<dbReference type="RefSeq" id="WP_073435343.1">
    <property type="nucleotide sequence ID" value="NZ_BJXU01000059.1"/>
</dbReference>
<feature type="signal peptide" evidence="5">
    <location>
        <begin position="1"/>
        <end position="23"/>
    </location>
</feature>
<dbReference type="EMBL" id="FRCA01000005">
    <property type="protein sequence ID" value="SHM14633.1"/>
    <property type="molecule type" value="Genomic_DNA"/>
</dbReference>
<feature type="chain" id="PRO_5012748629" evidence="5">
    <location>
        <begin position="24"/>
        <end position="183"/>
    </location>
</feature>
<dbReference type="EMBL" id="BJXU01000059">
    <property type="protein sequence ID" value="GEN23773.1"/>
    <property type="molecule type" value="Genomic_DNA"/>
</dbReference>
<dbReference type="OrthoDB" id="6174430at2"/>
<comment type="subcellular location">
    <subcellularLocation>
        <location evidence="1">Fimbrium</location>
    </subcellularLocation>
</comment>
<evidence type="ECO:0000313" key="9">
    <source>
        <dbReference type="Proteomes" id="UP000321726"/>
    </source>
</evidence>
<dbReference type="Proteomes" id="UP000321726">
    <property type="component" value="Unassembled WGS sequence"/>
</dbReference>
<dbReference type="InterPro" id="IPR008966">
    <property type="entry name" value="Adhesion_dom_sf"/>
</dbReference>
<dbReference type="PANTHER" id="PTHR33420">
    <property type="entry name" value="FIMBRIAL SUBUNIT ELFA-RELATED"/>
    <property type="match status" value="1"/>
</dbReference>
<dbReference type="SUPFAM" id="SSF49401">
    <property type="entry name" value="Bacterial adhesins"/>
    <property type="match status" value="1"/>
</dbReference>
<dbReference type="InterPro" id="IPR039458">
    <property type="entry name" value="FimA-like"/>
</dbReference>
<proteinExistence type="inferred from homology"/>
<reference evidence="6 9" key="2">
    <citation type="submission" date="2019-07" db="EMBL/GenBank/DDBJ databases">
        <title>Whole genome shotgun sequence of Halomonas cupida NBRC 102219.</title>
        <authorList>
            <person name="Hosoyama A."/>
            <person name="Uohara A."/>
            <person name="Ohji S."/>
            <person name="Ichikawa N."/>
        </authorList>
    </citation>
    <scope>NUCLEOTIDE SEQUENCE [LARGE SCALE GENOMIC DNA]</scope>
    <source>
        <strain evidence="6 9">NBRC 102219</strain>
    </source>
</reference>
<evidence type="ECO:0000256" key="1">
    <source>
        <dbReference type="ARBA" id="ARBA00004561"/>
    </source>
</evidence>
<sequence length="183" mass="18284">MKKALTVTAFIAASLATSMGALASDGTIIITGQVTDSACQIAVNGGDADASVVLPTVSTSSLAADGDVAGTTPIVMSLSGCPSTGHVRAYFEPQNVDVATGYLINNAKTGAAANVQVQVLNAIDGSAIDLRNNEGNNSVDFVDDGDGTTGSATLNYAAQYIAVNGAASAGDVETALVYTLDYL</sequence>
<comment type="similarity">
    <text evidence="2">Belongs to the fimbrial protein family.</text>
</comment>
<evidence type="ECO:0000313" key="6">
    <source>
        <dbReference type="EMBL" id="GEN23773.1"/>
    </source>
</evidence>
<dbReference type="GO" id="GO:0009289">
    <property type="term" value="C:pilus"/>
    <property type="evidence" value="ECO:0007669"/>
    <property type="project" value="UniProtKB-SubCell"/>
</dbReference>
<gene>
    <name evidence="6" type="ORF">HCU01_17220</name>
    <name evidence="7" type="ORF">SAMN05660971_02316</name>
</gene>
<reference evidence="7 8" key="1">
    <citation type="submission" date="2016-11" db="EMBL/GenBank/DDBJ databases">
        <authorList>
            <person name="Jaros S."/>
            <person name="Januszkiewicz K."/>
            <person name="Wedrychowicz H."/>
        </authorList>
    </citation>
    <scope>NUCLEOTIDE SEQUENCE [LARGE SCALE GENOMIC DNA]</scope>
    <source>
        <strain evidence="7 8">DSM 4740</strain>
    </source>
</reference>